<sequence length="87" mass="9499">MSNSVQTQTSTQEELEQWVLTTCRDLGLTVETAADDFFEAGGTSLTAIRLIAQAEETYGEDALTPDDLFARSAVRDIAASILQNDRD</sequence>
<keyword evidence="3" id="KW-1185">Reference proteome</keyword>
<accession>A0A387H811</accession>
<dbReference type="InterPro" id="IPR036736">
    <property type="entry name" value="ACP-like_sf"/>
</dbReference>
<dbReference type="Proteomes" id="UP000271554">
    <property type="component" value="Chromosome"/>
</dbReference>
<reference evidence="2 3" key="1">
    <citation type="submission" date="2018-10" db="EMBL/GenBank/DDBJ databases">
        <title>Relationship between Morphology and Antimicrobial Activity in Streptomyces.</title>
        <authorList>
            <person name="Kang H.J."/>
            <person name="Kim S.B."/>
        </authorList>
    </citation>
    <scope>NUCLEOTIDE SEQUENCE [LARGE SCALE GENOMIC DNA]</scope>
    <source>
        <strain evidence="2 3">BH38</strain>
    </source>
</reference>
<protein>
    <recommendedName>
        <fullName evidence="1">Carrier domain-containing protein</fullName>
    </recommendedName>
</protein>
<evidence type="ECO:0000313" key="3">
    <source>
        <dbReference type="Proteomes" id="UP000271554"/>
    </source>
</evidence>
<dbReference type="AlphaFoldDB" id="A0A387H811"/>
<dbReference type="SUPFAM" id="SSF47336">
    <property type="entry name" value="ACP-like"/>
    <property type="match status" value="1"/>
</dbReference>
<dbReference type="KEGG" id="shun:DWB77_00859"/>
<feature type="domain" description="Carrier" evidence="1">
    <location>
        <begin position="9"/>
        <end position="85"/>
    </location>
</feature>
<dbReference type="Pfam" id="PF00550">
    <property type="entry name" value="PP-binding"/>
    <property type="match status" value="1"/>
</dbReference>
<proteinExistence type="predicted"/>
<dbReference type="PROSITE" id="PS50075">
    <property type="entry name" value="CARRIER"/>
    <property type="match status" value="1"/>
</dbReference>
<gene>
    <name evidence="2" type="ORF">DWB77_00859</name>
</gene>
<organism evidence="2 3">
    <name type="scientific">Streptomyces hundungensis</name>
    <dbReference type="NCBI Taxonomy" id="1077946"/>
    <lineage>
        <taxon>Bacteria</taxon>
        <taxon>Bacillati</taxon>
        <taxon>Actinomycetota</taxon>
        <taxon>Actinomycetes</taxon>
        <taxon>Kitasatosporales</taxon>
        <taxon>Streptomycetaceae</taxon>
        <taxon>Streptomyces</taxon>
    </lineage>
</organism>
<name>A0A387H811_9ACTN</name>
<evidence type="ECO:0000259" key="1">
    <source>
        <dbReference type="PROSITE" id="PS50075"/>
    </source>
</evidence>
<dbReference type="Gene3D" id="1.10.1200.10">
    <property type="entry name" value="ACP-like"/>
    <property type="match status" value="1"/>
</dbReference>
<dbReference type="InterPro" id="IPR009081">
    <property type="entry name" value="PP-bd_ACP"/>
</dbReference>
<evidence type="ECO:0000313" key="2">
    <source>
        <dbReference type="EMBL" id="AYG78751.1"/>
    </source>
</evidence>
<dbReference type="EMBL" id="CP032698">
    <property type="protein sequence ID" value="AYG78751.1"/>
    <property type="molecule type" value="Genomic_DNA"/>
</dbReference>